<dbReference type="InterPro" id="IPR036866">
    <property type="entry name" value="RibonucZ/Hydroxyglut_hydro"/>
</dbReference>
<protein>
    <recommendedName>
        <fullName evidence="3">Metallo-beta-lactamase domain-containing protein</fullName>
    </recommendedName>
</protein>
<evidence type="ECO:0000313" key="1">
    <source>
        <dbReference type="EMBL" id="AHI52840.1"/>
    </source>
</evidence>
<evidence type="ECO:0000313" key="2">
    <source>
        <dbReference type="Proteomes" id="UP000019267"/>
    </source>
</evidence>
<dbReference type="KEGG" id="scq:SCULI_v1c04990"/>
<evidence type="ECO:0008006" key="3">
    <source>
        <dbReference type="Google" id="ProtNLM"/>
    </source>
</evidence>
<dbReference type="SUPFAM" id="SSF56281">
    <property type="entry name" value="Metallo-hydrolase/oxidoreductase"/>
    <property type="match status" value="1"/>
</dbReference>
<dbReference type="Proteomes" id="UP000019267">
    <property type="component" value="Chromosome"/>
</dbReference>
<dbReference type="EMBL" id="CP006681">
    <property type="protein sequence ID" value="AHI52840.1"/>
    <property type="molecule type" value="Genomic_DNA"/>
</dbReference>
<accession>W6A7L0</accession>
<dbReference type="HOGENOM" id="CLU_1309465_0_0_14"/>
<dbReference type="Gene3D" id="3.60.15.10">
    <property type="entry name" value="Ribonuclease Z/Hydroxyacylglutathione hydrolase-like"/>
    <property type="match status" value="1"/>
</dbReference>
<name>W6A7L0_9MOLU</name>
<dbReference type="AlphaFoldDB" id="W6A7L0"/>
<organism evidence="1 2">
    <name type="scientific">Spiroplasma culicicola AES-1</name>
    <dbReference type="NCBI Taxonomy" id="1276246"/>
    <lineage>
        <taxon>Bacteria</taxon>
        <taxon>Bacillati</taxon>
        <taxon>Mycoplasmatota</taxon>
        <taxon>Mollicutes</taxon>
        <taxon>Entomoplasmatales</taxon>
        <taxon>Spiroplasmataceae</taxon>
        <taxon>Spiroplasma</taxon>
    </lineage>
</organism>
<dbReference type="STRING" id="1276246.SCULI_v1c04990"/>
<gene>
    <name evidence="1" type="ORF">SCULI_v1c04990</name>
</gene>
<proteinExistence type="predicted"/>
<dbReference type="PATRIC" id="fig|1276246.3.peg.497"/>
<sequence length="210" mass="24388">MFIMRSFTNEELNSSVAHLLVNQDNTAILIDIFGLDNTIINFLEKRNIELTTIILTNGNINHGLGIDNIVKKYPEVNLIIDPEEYDRLITNINKNESQKTPWDIKHKIFINKSFQLVIKNFEFSFDKFEINNELKHMFYTKEQKLLFVGDIPLCDQADFTSSNSKEVAKTAIKYIFENYGTEVNIVSSHSENTFKLDEIILDGKKFKEII</sequence>
<reference evidence="1 2" key="1">
    <citation type="journal article" date="2014" name="Genome Biol. Evol.">
        <title>Molecular evolution of the substrate utilization strategies and putative virulence factors in mosquito-associated Spiroplasma species.</title>
        <authorList>
            <person name="Chang T.H."/>
            <person name="Lo W.S."/>
            <person name="Ku C."/>
            <person name="Chen L.L."/>
            <person name="Kuo C.H."/>
        </authorList>
    </citation>
    <scope>NUCLEOTIDE SEQUENCE [LARGE SCALE GENOMIC DNA]</scope>
    <source>
        <strain evidence="1">AES-1</strain>
    </source>
</reference>
<keyword evidence="2" id="KW-1185">Reference proteome</keyword>
<dbReference type="CDD" id="cd06262">
    <property type="entry name" value="metallo-hydrolase-like_MBL-fold"/>
    <property type="match status" value="1"/>
</dbReference>